<dbReference type="Pfam" id="PF14344">
    <property type="entry name" value="DUF4397"/>
    <property type="match status" value="1"/>
</dbReference>
<keyword evidence="2" id="KW-0732">Signal</keyword>
<name>A0A840X7B4_9MICO</name>
<dbReference type="EMBL" id="JACHBS010000001">
    <property type="protein sequence ID" value="MBB5617045.1"/>
    <property type="molecule type" value="Genomic_DNA"/>
</dbReference>
<keyword evidence="1" id="KW-1133">Transmembrane helix</keyword>
<reference evidence="4 5" key="1">
    <citation type="submission" date="2020-08" db="EMBL/GenBank/DDBJ databases">
        <title>Sequencing the genomes of 1000 actinobacteria strains.</title>
        <authorList>
            <person name="Klenk H.-P."/>
        </authorList>
    </citation>
    <scope>NUCLEOTIDE SEQUENCE [LARGE SCALE GENOMIC DNA]</scope>
    <source>
        <strain evidence="4 5">DSM 23889</strain>
    </source>
</reference>
<organism evidence="4 5">
    <name type="scientific">Microcella frigidaquae</name>
    <dbReference type="NCBI Taxonomy" id="424758"/>
    <lineage>
        <taxon>Bacteria</taxon>
        <taxon>Bacillati</taxon>
        <taxon>Actinomycetota</taxon>
        <taxon>Actinomycetes</taxon>
        <taxon>Micrococcales</taxon>
        <taxon>Microbacteriaceae</taxon>
        <taxon>Microcella</taxon>
    </lineage>
</organism>
<gene>
    <name evidence="4" type="ORF">BJ959_000541</name>
</gene>
<feature type="chain" id="PRO_5039303430" description="DUF4397 domain-containing protein" evidence="2">
    <location>
        <begin position="21"/>
        <end position="282"/>
    </location>
</feature>
<dbReference type="OrthoDB" id="5800709at2"/>
<evidence type="ECO:0000313" key="4">
    <source>
        <dbReference type="EMBL" id="MBB5617045.1"/>
    </source>
</evidence>
<keyword evidence="5" id="KW-1185">Reference proteome</keyword>
<evidence type="ECO:0000313" key="5">
    <source>
        <dbReference type="Proteomes" id="UP000552883"/>
    </source>
</evidence>
<evidence type="ECO:0000256" key="1">
    <source>
        <dbReference type="SAM" id="Phobius"/>
    </source>
</evidence>
<dbReference type="AlphaFoldDB" id="A0A840X7B4"/>
<sequence length="282" mass="27621">MRNRILAGLGVAALASVGVAAPATALSSTTADIWVVHAVPGVEVDVYINGDLAIEGFDPTTVTPLVDVAPGNYVVDIVPAASPAPATITPGSGLFGTGAGGADIAANTSYTLVAHPDADGDFVLTPFENDLSAAGDGNASVTVRHTAEAPAVNVVALPDTELFSGVVNGTGGTVTVPAGTYDIQVQVAGSDPLAVAIDAADTVLEPGVHYFLHAYGPVDGAYSIIPFTIGEAAGGIPAGSAGLVADNAAPVNGAAIAGAAALLALLVAAGVVVTRRRVAAER</sequence>
<feature type="domain" description="DUF4397" evidence="3">
    <location>
        <begin position="31"/>
        <end position="154"/>
    </location>
</feature>
<comment type="caution">
    <text evidence="4">The sequence shown here is derived from an EMBL/GenBank/DDBJ whole genome shotgun (WGS) entry which is preliminary data.</text>
</comment>
<evidence type="ECO:0000259" key="3">
    <source>
        <dbReference type="Pfam" id="PF14344"/>
    </source>
</evidence>
<evidence type="ECO:0000256" key="2">
    <source>
        <dbReference type="SAM" id="SignalP"/>
    </source>
</evidence>
<keyword evidence="1" id="KW-0472">Membrane</keyword>
<protein>
    <recommendedName>
        <fullName evidence="3">DUF4397 domain-containing protein</fullName>
    </recommendedName>
</protein>
<accession>A0A840X7B4</accession>
<dbReference type="Proteomes" id="UP000552883">
    <property type="component" value="Unassembled WGS sequence"/>
</dbReference>
<proteinExistence type="predicted"/>
<keyword evidence="1" id="KW-0812">Transmembrane</keyword>
<dbReference type="InterPro" id="IPR025510">
    <property type="entry name" value="DUF4397"/>
</dbReference>
<dbReference type="RefSeq" id="WP_153981653.1">
    <property type="nucleotide sequence ID" value="NZ_BAAANZ010000011.1"/>
</dbReference>
<feature type="transmembrane region" description="Helical" evidence="1">
    <location>
        <begin position="253"/>
        <end position="273"/>
    </location>
</feature>
<feature type="signal peptide" evidence="2">
    <location>
        <begin position="1"/>
        <end position="20"/>
    </location>
</feature>